<keyword evidence="2" id="KW-1185">Reference proteome</keyword>
<reference evidence="1 2" key="1">
    <citation type="journal article" date="2021" name="BMC Genomics">
        <title>Datura genome reveals duplications of psychoactive alkaloid biosynthetic genes and high mutation rate following tissue culture.</title>
        <authorList>
            <person name="Rajewski A."/>
            <person name="Carter-House D."/>
            <person name="Stajich J."/>
            <person name="Litt A."/>
        </authorList>
    </citation>
    <scope>NUCLEOTIDE SEQUENCE [LARGE SCALE GENOMIC DNA]</scope>
    <source>
        <strain evidence="1">AR-01</strain>
    </source>
</reference>
<evidence type="ECO:0000313" key="2">
    <source>
        <dbReference type="Proteomes" id="UP000823775"/>
    </source>
</evidence>
<dbReference type="EMBL" id="JACEIK010001488">
    <property type="protein sequence ID" value="MCD7469818.1"/>
    <property type="molecule type" value="Genomic_DNA"/>
</dbReference>
<evidence type="ECO:0000313" key="1">
    <source>
        <dbReference type="EMBL" id="MCD7469818.1"/>
    </source>
</evidence>
<protein>
    <submittedName>
        <fullName evidence="1">Uncharacterized protein</fullName>
    </submittedName>
</protein>
<gene>
    <name evidence="1" type="ORF">HAX54_009068</name>
</gene>
<accession>A0ABS8TG39</accession>
<organism evidence="1 2">
    <name type="scientific">Datura stramonium</name>
    <name type="common">Jimsonweed</name>
    <name type="synonym">Common thornapple</name>
    <dbReference type="NCBI Taxonomy" id="4076"/>
    <lineage>
        <taxon>Eukaryota</taxon>
        <taxon>Viridiplantae</taxon>
        <taxon>Streptophyta</taxon>
        <taxon>Embryophyta</taxon>
        <taxon>Tracheophyta</taxon>
        <taxon>Spermatophyta</taxon>
        <taxon>Magnoliopsida</taxon>
        <taxon>eudicotyledons</taxon>
        <taxon>Gunneridae</taxon>
        <taxon>Pentapetalae</taxon>
        <taxon>asterids</taxon>
        <taxon>lamiids</taxon>
        <taxon>Solanales</taxon>
        <taxon>Solanaceae</taxon>
        <taxon>Solanoideae</taxon>
        <taxon>Datureae</taxon>
        <taxon>Datura</taxon>
    </lineage>
</organism>
<feature type="non-terminal residue" evidence="1">
    <location>
        <position position="1"/>
    </location>
</feature>
<proteinExistence type="predicted"/>
<comment type="caution">
    <text evidence="1">The sequence shown here is derived from an EMBL/GenBank/DDBJ whole genome shotgun (WGS) entry which is preliminary data.</text>
</comment>
<name>A0ABS8TG39_DATST</name>
<dbReference type="Proteomes" id="UP000823775">
    <property type="component" value="Unassembled WGS sequence"/>
</dbReference>
<sequence>NSKKGGLVRPPIYLYLEISHEPVSPEELLTLPIQTLRFPPFALPNEEGLYFSKRFVGFFPTKDKELASVSVISNLSSNLRKKAWTMSPEQSQYIWRKTIPHIEVGMGSGVFTSYRNCPWKQAQPPMLESWGKSAFPSRRKDSIQPQFPKLQRYDFTASRRPHRGGNQFPGCDPGGVYRARVHIHRGMLIRDY</sequence>